<feature type="compositionally biased region" description="Low complexity" evidence="1">
    <location>
        <begin position="31"/>
        <end position="42"/>
    </location>
</feature>
<evidence type="ECO:0000256" key="1">
    <source>
        <dbReference type="SAM" id="MobiDB-lite"/>
    </source>
</evidence>
<keyword evidence="3" id="KW-1185">Reference proteome</keyword>
<dbReference type="EMBL" id="KZ805308">
    <property type="protein sequence ID" value="PVI06494.1"/>
    <property type="molecule type" value="Genomic_DNA"/>
</dbReference>
<dbReference type="Proteomes" id="UP000244855">
    <property type="component" value="Unassembled WGS sequence"/>
</dbReference>
<dbReference type="AlphaFoldDB" id="A0A2V1EA27"/>
<dbReference type="PANTHER" id="PTHR22891">
    <property type="entry name" value="EUKARYOTIC TRANSLATION INITIATION FACTOR 2C"/>
    <property type="match status" value="1"/>
</dbReference>
<protein>
    <recommendedName>
        <fullName evidence="4">Piwi domain-containing protein</fullName>
    </recommendedName>
</protein>
<dbReference type="Gene3D" id="2.170.260.10">
    <property type="entry name" value="paz domain"/>
    <property type="match status" value="1"/>
</dbReference>
<gene>
    <name evidence="2" type="ORF">DM02DRAFT_724181</name>
</gene>
<dbReference type="OrthoDB" id="3800893at2759"/>
<reference evidence="2 3" key="1">
    <citation type="journal article" date="2018" name="Sci. Rep.">
        <title>Comparative genomics provides insights into the lifestyle and reveals functional heterogeneity of dark septate endophytic fungi.</title>
        <authorList>
            <person name="Knapp D.G."/>
            <person name="Nemeth J.B."/>
            <person name="Barry K."/>
            <person name="Hainaut M."/>
            <person name="Henrissat B."/>
            <person name="Johnson J."/>
            <person name="Kuo A."/>
            <person name="Lim J.H.P."/>
            <person name="Lipzen A."/>
            <person name="Nolan M."/>
            <person name="Ohm R.A."/>
            <person name="Tamas L."/>
            <person name="Grigoriev I.V."/>
            <person name="Spatafora J.W."/>
            <person name="Nagy L.G."/>
            <person name="Kovacs G.M."/>
        </authorList>
    </citation>
    <scope>NUCLEOTIDE SEQUENCE [LARGE SCALE GENOMIC DNA]</scope>
    <source>
        <strain evidence="2 3">DSE2036</strain>
    </source>
</reference>
<dbReference type="InterPro" id="IPR036397">
    <property type="entry name" value="RNaseH_sf"/>
</dbReference>
<dbReference type="STRING" id="97972.A0A2V1EA27"/>
<name>A0A2V1EA27_9PLEO</name>
<organism evidence="2 3">
    <name type="scientific">Periconia macrospinosa</name>
    <dbReference type="NCBI Taxonomy" id="97972"/>
    <lineage>
        <taxon>Eukaryota</taxon>
        <taxon>Fungi</taxon>
        <taxon>Dikarya</taxon>
        <taxon>Ascomycota</taxon>
        <taxon>Pezizomycotina</taxon>
        <taxon>Dothideomycetes</taxon>
        <taxon>Pleosporomycetidae</taxon>
        <taxon>Pleosporales</taxon>
        <taxon>Massarineae</taxon>
        <taxon>Periconiaceae</taxon>
        <taxon>Periconia</taxon>
    </lineage>
</organism>
<dbReference type="Gene3D" id="3.30.420.10">
    <property type="entry name" value="Ribonuclease H-like superfamily/Ribonuclease H"/>
    <property type="match status" value="1"/>
</dbReference>
<evidence type="ECO:0000313" key="3">
    <source>
        <dbReference type="Proteomes" id="UP000244855"/>
    </source>
</evidence>
<feature type="compositionally biased region" description="Polar residues" evidence="1">
    <location>
        <begin position="50"/>
        <end position="62"/>
    </location>
</feature>
<evidence type="ECO:0000313" key="2">
    <source>
        <dbReference type="EMBL" id="PVI06494.1"/>
    </source>
</evidence>
<accession>A0A2V1EA27</accession>
<feature type="region of interest" description="Disordered" evidence="1">
    <location>
        <begin position="1"/>
        <end position="68"/>
    </location>
</feature>
<evidence type="ECO:0008006" key="4">
    <source>
        <dbReference type="Google" id="ProtNLM"/>
    </source>
</evidence>
<dbReference type="GO" id="GO:0003676">
    <property type="term" value="F:nucleic acid binding"/>
    <property type="evidence" value="ECO:0007669"/>
    <property type="project" value="InterPro"/>
</dbReference>
<proteinExistence type="predicted"/>
<feature type="compositionally biased region" description="Polar residues" evidence="1">
    <location>
        <begin position="10"/>
        <end position="24"/>
    </location>
</feature>
<sequence>MSAPGKQKTLKISGSKLNSISSPDFHSKPHGSSSAGSDQASDLWDKESKTTVISSRTSNKDPNSPDKSEFITESVIWNSKTALGKISYPNLNLPTLLIVEIKVATKEKKDTVKSSRLRRLALQEYIEKALGKDSKGIALYLHASSQEISKLNGNGEGVQDMKSKSGPFNILVIPILGKGNEEEAQSIMSKLLRAQDEPLSAKEKYNQKDNKSEESFTCTVGNSCPVYNGGTDYLKYMNVLFRYAVRLSDPVYVEEDSIVIETVKSDLPYPYSVGVRAKIESSQTSLLALAFDLAVVIDSEINVLELVKSQHVLNGASGLDKKVRDFLRGLYVKKIGQGTGEGPTRIRDVKSSTEMGPIQFTGEKQPITMRQYLRKHEKDFNEDTQQLLLADVGTNKPFWIALEFLNIVANQTVRGSGHLTPKLQHLRQAIQSKTKLKNWLFPYGTRFLKPLSDLGLLDADSINEHNNLEITQYVPVVVNKNIPVQKKEYMTEERPEQSSVGIIYFGKDHKVSATHDAIAGVRAALEEQDILPSKVIKTELFPSIKDILWSPDPDWMKEFKDCNVLIGVIDSPTDSDKLQGIESELHRFGERGIGALTVCVKKRTLGKFFTKPNSNAKFPSTILRKIKFMKGHRIFKDIPIERYLAGADYPDPLIIVGAHIMHSTGEESTVKYPSVSALVTNTNSQCPIHFLASSSLEPDSLPITISHLRERLEEQFKAWGNHNPAVTGSPRVVFYRLSNHSDKENDAVYEHEHEEINKAYCNVFKGAQSAPLTYIQVSKTVPGALEVNSKSIFTLVNGNHANAYATCDPSGKFQYDVKQDTELQGPSLGIEKLRNLTINLNNSMQLGGCPTIALPIHYAQLLNRRVLSYCDSISGKDCTVVPPAANRIKLPATGETPDRTRMYVEKFWKFDHKWDYIRLDTEEKRKNPEPYQLEMALHPWKPALDNTMFYI</sequence>